<sequence length="544" mass="59407">MFSEAIETATTDKVIAAPDPDHGVGYSSTSKHKDDAIVHAHRHVQPMPRQFNWISALGLGFSITNSWVGYLSCFGQNLAYGGAQACIFSLVAAFMVQVIVTLGLAELASAFPSSGGQYHFCYILSPDRTKRYSAFVVGWLSILAWWVVTCSGLSLVAVCINGIANFYHPVYTASQWQTYLMYLGASVVTSRLNQDSILHQALIHPTVMPVFAAPKRISLVTQCALYLTLAGYLVFFVVILSMHQQVQPGSFILSSAQGNSGWSRGTAWILAINNSMYAYGSTDAVIHICEELPQPGRRVPQVMIMTLAIGAVTSISLFVALMFFVDDIDAVRDASLPRLSIILAIIYAGGFTTSSRTISCSYTDKAASLPSQWVTCGRIAWAFSRDNGLPFPEYFSQISKTFNFPVHTTIAAFLFTSLYGLLYLASTTAFNSIITSAVLFLNITYTVPQGILLSSGRSSMPKRYLNLGWAGYFCNGFAVVWIVIQGVLTCLPPDPEVTLGSMNYVCVILVGVFLVINLLWVAVGRKRFSGPDIDWGVVKTGQRE</sequence>
<name>A0A370CCS2_ASPNG</name>
<keyword evidence="4 6" id="KW-1133">Transmembrane helix</keyword>
<evidence type="ECO:0000256" key="6">
    <source>
        <dbReference type="SAM" id="Phobius"/>
    </source>
</evidence>
<feature type="transmembrane region" description="Helical" evidence="6">
    <location>
        <begin position="302"/>
        <end position="324"/>
    </location>
</feature>
<keyword evidence="3 6" id="KW-0812">Transmembrane</keyword>
<dbReference type="Proteomes" id="UP000253845">
    <property type="component" value="Unassembled WGS sequence"/>
</dbReference>
<organism evidence="7 8">
    <name type="scientific">Aspergillus niger ATCC 13496</name>
    <dbReference type="NCBI Taxonomy" id="1353008"/>
    <lineage>
        <taxon>Eukaryota</taxon>
        <taxon>Fungi</taxon>
        <taxon>Dikarya</taxon>
        <taxon>Ascomycota</taxon>
        <taxon>Pezizomycotina</taxon>
        <taxon>Eurotiomycetes</taxon>
        <taxon>Eurotiomycetidae</taxon>
        <taxon>Eurotiales</taxon>
        <taxon>Aspergillaceae</taxon>
        <taxon>Aspergillus</taxon>
        <taxon>Aspergillus subgen. Circumdati</taxon>
    </lineage>
</organism>
<dbReference type="PANTHER" id="PTHR45649">
    <property type="entry name" value="AMINO-ACID PERMEASE BAT1"/>
    <property type="match status" value="1"/>
</dbReference>
<feature type="transmembrane region" description="Helical" evidence="6">
    <location>
        <begin position="404"/>
        <end position="424"/>
    </location>
</feature>
<dbReference type="Pfam" id="PF13520">
    <property type="entry name" value="AA_permease_2"/>
    <property type="match status" value="1"/>
</dbReference>
<feature type="transmembrane region" description="Helical" evidence="6">
    <location>
        <begin position="51"/>
        <end position="70"/>
    </location>
</feature>
<proteinExistence type="predicted"/>
<feature type="transmembrane region" description="Helical" evidence="6">
    <location>
        <begin position="336"/>
        <end position="353"/>
    </location>
</feature>
<protein>
    <recommendedName>
        <fullName evidence="9">Choline transporter</fullName>
    </recommendedName>
</protein>
<dbReference type="VEuPathDB" id="FungiDB:M747DRAFT_227963"/>
<dbReference type="PANTHER" id="PTHR45649:SF11">
    <property type="entry name" value="TRANSPORTER, PUTATIVE (EUROFUNG)-RELATED"/>
    <property type="match status" value="1"/>
</dbReference>
<evidence type="ECO:0000313" key="7">
    <source>
        <dbReference type="EMBL" id="RDH24959.1"/>
    </source>
</evidence>
<evidence type="ECO:0000256" key="3">
    <source>
        <dbReference type="ARBA" id="ARBA00022692"/>
    </source>
</evidence>
<evidence type="ECO:0000256" key="4">
    <source>
        <dbReference type="ARBA" id="ARBA00022989"/>
    </source>
</evidence>
<reference evidence="7 8" key="1">
    <citation type="submission" date="2018-07" db="EMBL/GenBank/DDBJ databases">
        <title>Section-level genome sequencing of Aspergillus section Nigri to investigate inter- and intra-species variation.</title>
        <authorList>
            <consortium name="DOE Joint Genome Institute"/>
            <person name="Vesth T.C."/>
            <person name="Nybo J.L."/>
            <person name="Theobald S."/>
            <person name="Frisvad J.C."/>
            <person name="Larsen T.O."/>
            <person name="Nielsen K.F."/>
            <person name="Hoof J.B."/>
            <person name="Brandl J."/>
            <person name="Salamov A."/>
            <person name="Riley R."/>
            <person name="Gladden J.M."/>
            <person name="Phatale P."/>
            <person name="Nielsen M.T."/>
            <person name="Lyhne E.K."/>
            <person name="Kogle M.E."/>
            <person name="Strasser K."/>
            <person name="McDonnell E."/>
            <person name="Barry K."/>
            <person name="Clum A."/>
            <person name="Chen C."/>
            <person name="Nolan M."/>
            <person name="Sandor L."/>
            <person name="Kuo A."/>
            <person name="Lipzen A."/>
            <person name="Hainaut M."/>
            <person name="Drula E."/>
            <person name="Tsang A."/>
            <person name="Magnuson J.K."/>
            <person name="Henrissat B."/>
            <person name="Wiebenga A."/>
            <person name="Simmons B.A."/>
            <person name="Makela M.R."/>
            <person name="De vries R.P."/>
            <person name="Grigoriev I.V."/>
            <person name="Mortensen U.H."/>
            <person name="Baker S.E."/>
            <person name="Andersen M.R."/>
        </authorList>
    </citation>
    <scope>NUCLEOTIDE SEQUENCE [LARGE SCALE GENOMIC DNA]</scope>
    <source>
        <strain evidence="7 8">ATCC 13496</strain>
    </source>
</reference>
<evidence type="ECO:0008006" key="9">
    <source>
        <dbReference type="Google" id="ProtNLM"/>
    </source>
</evidence>
<keyword evidence="2" id="KW-0813">Transport</keyword>
<comment type="subcellular location">
    <subcellularLocation>
        <location evidence="1">Membrane</location>
        <topology evidence="1">Multi-pass membrane protein</topology>
    </subcellularLocation>
</comment>
<dbReference type="EMBL" id="KZ851900">
    <property type="protein sequence ID" value="RDH24959.1"/>
    <property type="molecule type" value="Genomic_DNA"/>
</dbReference>
<dbReference type="AlphaFoldDB" id="A0A370CCS2"/>
<feature type="transmembrane region" description="Helical" evidence="6">
    <location>
        <begin position="132"/>
        <end position="164"/>
    </location>
</feature>
<feature type="transmembrane region" description="Helical" evidence="6">
    <location>
        <begin position="430"/>
        <end position="452"/>
    </location>
</feature>
<feature type="transmembrane region" description="Helical" evidence="6">
    <location>
        <begin position="464"/>
        <end position="484"/>
    </location>
</feature>
<feature type="transmembrane region" description="Helical" evidence="6">
    <location>
        <begin position="504"/>
        <end position="523"/>
    </location>
</feature>
<feature type="transmembrane region" description="Helical" evidence="6">
    <location>
        <begin position="217"/>
        <end position="240"/>
    </location>
</feature>
<dbReference type="InterPro" id="IPR002293">
    <property type="entry name" value="AA/rel_permease1"/>
</dbReference>
<keyword evidence="5 6" id="KW-0472">Membrane</keyword>
<evidence type="ECO:0000256" key="1">
    <source>
        <dbReference type="ARBA" id="ARBA00004141"/>
    </source>
</evidence>
<dbReference type="GO" id="GO:0016020">
    <property type="term" value="C:membrane"/>
    <property type="evidence" value="ECO:0007669"/>
    <property type="project" value="UniProtKB-SubCell"/>
</dbReference>
<evidence type="ECO:0000256" key="2">
    <source>
        <dbReference type="ARBA" id="ARBA00022448"/>
    </source>
</evidence>
<feature type="transmembrane region" description="Helical" evidence="6">
    <location>
        <begin position="82"/>
        <end position="111"/>
    </location>
</feature>
<dbReference type="Gene3D" id="1.20.1740.10">
    <property type="entry name" value="Amino acid/polyamine transporter I"/>
    <property type="match status" value="1"/>
</dbReference>
<dbReference type="PIRSF" id="PIRSF006060">
    <property type="entry name" value="AA_transporter"/>
    <property type="match status" value="1"/>
</dbReference>
<evidence type="ECO:0000313" key="8">
    <source>
        <dbReference type="Proteomes" id="UP000253845"/>
    </source>
</evidence>
<dbReference type="GO" id="GO:0022857">
    <property type="term" value="F:transmembrane transporter activity"/>
    <property type="evidence" value="ECO:0007669"/>
    <property type="project" value="InterPro"/>
</dbReference>
<accession>A0A370CCS2</accession>
<evidence type="ECO:0000256" key="5">
    <source>
        <dbReference type="ARBA" id="ARBA00023136"/>
    </source>
</evidence>
<gene>
    <name evidence="7" type="ORF">M747DRAFT_227963</name>
</gene>